<name>A0ABC8QXF2_9AQUA</name>
<dbReference type="Proteomes" id="UP001642360">
    <property type="component" value="Unassembled WGS sequence"/>
</dbReference>
<accession>A0ABC8QXF2</accession>
<gene>
    <name evidence="1" type="ORF">ILEXP_LOCUS1452</name>
</gene>
<dbReference type="EMBL" id="CAUOFW020000459">
    <property type="protein sequence ID" value="CAK9134517.1"/>
    <property type="molecule type" value="Genomic_DNA"/>
</dbReference>
<protein>
    <submittedName>
        <fullName evidence="1">Uncharacterized protein</fullName>
    </submittedName>
</protein>
<dbReference type="AlphaFoldDB" id="A0ABC8QXF2"/>
<keyword evidence="2" id="KW-1185">Reference proteome</keyword>
<sequence>MIKRITELVSDEYEFHGDSRAARDKLVPDGMWEACGSLCKEKLVTAASPFNKDMADAVTINREERATDSECGLVGTSKEREHAGVCTLIKGGPLCFSDERQNDTWLKAKEIEFKLSSSELIIQDLTDVVKQPDVWELTSGVKKDIREHGSCNLSENEVQYEDQL</sequence>
<evidence type="ECO:0000313" key="2">
    <source>
        <dbReference type="Proteomes" id="UP001642360"/>
    </source>
</evidence>
<comment type="caution">
    <text evidence="1">The sequence shown here is derived from an EMBL/GenBank/DDBJ whole genome shotgun (WGS) entry which is preliminary data.</text>
</comment>
<organism evidence="1 2">
    <name type="scientific">Ilex paraguariensis</name>
    <name type="common">yerba mate</name>
    <dbReference type="NCBI Taxonomy" id="185542"/>
    <lineage>
        <taxon>Eukaryota</taxon>
        <taxon>Viridiplantae</taxon>
        <taxon>Streptophyta</taxon>
        <taxon>Embryophyta</taxon>
        <taxon>Tracheophyta</taxon>
        <taxon>Spermatophyta</taxon>
        <taxon>Magnoliopsida</taxon>
        <taxon>eudicotyledons</taxon>
        <taxon>Gunneridae</taxon>
        <taxon>Pentapetalae</taxon>
        <taxon>asterids</taxon>
        <taxon>campanulids</taxon>
        <taxon>Aquifoliales</taxon>
        <taxon>Aquifoliaceae</taxon>
        <taxon>Ilex</taxon>
    </lineage>
</organism>
<evidence type="ECO:0000313" key="1">
    <source>
        <dbReference type="EMBL" id="CAK9134517.1"/>
    </source>
</evidence>
<reference evidence="1 2" key="1">
    <citation type="submission" date="2024-02" db="EMBL/GenBank/DDBJ databases">
        <authorList>
            <person name="Vignale AGUSTIN F."/>
            <person name="Sosa J E."/>
            <person name="Modenutti C."/>
        </authorList>
    </citation>
    <scope>NUCLEOTIDE SEQUENCE [LARGE SCALE GENOMIC DNA]</scope>
</reference>
<proteinExistence type="predicted"/>